<name>A0A085MPT3_9BILA</name>
<protein>
    <submittedName>
        <fullName evidence="2">Uncharacterized protein</fullName>
    </submittedName>
</protein>
<proteinExistence type="predicted"/>
<gene>
    <name evidence="2" type="ORF">M514_28591</name>
</gene>
<accession>A0A085MPT3</accession>
<dbReference type="EMBL" id="KL368464">
    <property type="protein sequence ID" value="KFD59229.1"/>
    <property type="molecule type" value="Genomic_DNA"/>
</dbReference>
<feature type="compositionally biased region" description="Polar residues" evidence="1">
    <location>
        <begin position="34"/>
        <end position="45"/>
    </location>
</feature>
<feature type="compositionally biased region" description="Polar residues" evidence="1">
    <location>
        <begin position="70"/>
        <end position="85"/>
    </location>
</feature>
<evidence type="ECO:0000313" key="2">
    <source>
        <dbReference type="EMBL" id="KFD59229.1"/>
    </source>
</evidence>
<feature type="compositionally biased region" description="Basic and acidic residues" evidence="1">
    <location>
        <begin position="10"/>
        <end position="20"/>
    </location>
</feature>
<feature type="region of interest" description="Disordered" evidence="1">
    <location>
        <begin position="59"/>
        <end position="85"/>
    </location>
</feature>
<feature type="region of interest" description="Disordered" evidence="1">
    <location>
        <begin position="1"/>
        <end position="45"/>
    </location>
</feature>
<dbReference type="AlphaFoldDB" id="A0A085MPT3"/>
<sequence length="85" mass="9423">MELTAWVKDSQFHHVEDHPAPHTGTRRINGPGSSGFNSSTACSTLHRPTTCEGALQRKPAYNQEDGGPLNQIQFKYQQGQWDGSQ</sequence>
<reference evidence="2" key="1">
    <citation type="journal article" date="2014" name="Nat. Genet.">
        <title>Genome and transcriptome of the porcine whipworm Trichuris suis.</title>
        <authorList>
            <person name="Jex A.R."/>
            <person name="Nejsum P."/>
            <person name="Schwarz E.M."/>
            <person name="Hu L."/>
            <person name="Young N.D."/>
            <person name="Hall R.S."/>
            <person name="Korhonen P.K."/>
            <person name="Liao S."/>
            <person name="Thamsborg S."/>
            <person name="Xia J."/>
            <person name="Xu P."/>
            <person name="Wang S."/>
            <person name="Scheerlinck J.P."/>
            <person name="Hofmann A."/>
            <person name="Sternberg P.W."/>
            <person name="Wang J."/>
            <person name="Gasser R.B."/>
        </authorList>
    </citation>
    <scope>NUCLEOTIDE SEQUENCE [LARGE SCALE GENOMIC DNA]</scope>
    <source>
        <strain evidence="2">DCEP-RM93F</strain>
    </source>
</reference>
<organism evidence="2">
    <name type="scientific">Trichuris suis</name>
    <name type="common">pig whipworm</name>
    <dbReference type="NCBI Taxonomy" id="68888"/>
    <lineage>
        <taxon>Eukaryota</taxon>
        <taxon>Metazoa</taxon>
        <taxon>Ecdysozoa</taxon>
        <taxon>Nematoda</taxon>
        <taxon>Enoplea</taxon>
        <taxon>Dorylaimia</taxon>
        <taxon>Trichinellida</taxon>
        <taxon>Trichuridae</taxon>
        <taxon>Trichuris</taxon>
    </lineage>
</organism>
<evidence type="ECO:0000256" key="1">
    <source>
        <dbReference type="SAM" id="MobiDB-lite"/>
    </source>
</evidence>
<dbReference type="Proteomes" id="UP000030758">
    <property type="component" value="Unassembled WGS sequence"/>
</dbReference>